<evidence type="ECO:0000313" key="1">
    <source>
        <dbReference type="EMBL" id="CAG8606343.1"/>
    </source>
</evidence>
<comment type="caution">
    <text evidence="1">The sequence shown here is derived from an EMBL/GenBank/DDBJ whole genome shotgun (WGS) entry which is preliminary data.</text>
</comment>
<protein>
    <submittedName>
        <fullName evidence="1">9833_t:CDS:1</fullName>
    </submittedName>
</protein>
<dbReference type="EMBL" id="CAJVPK010002106">
    <property type="protein sequence ID" value="CAG8606343.1"/>
    <property type="molecule type" value="Genomic_DNA"/>
</dbReference>
<reference evidence="1" key="1">
    <citation type="submission" date="2021-06" db="EMBL/GenBank/DDBJ databases">
        <authorList>
            <person name="Kallberg Y."/>
            <person name="Tangrot J."/>
            <person name="Rosling A."/>
        </authorList>
    </citation>
    <scope>NUCLEOTIDE SEQUENCE</scope>
    <source>
        <strain evidence="1">AZ414A</strain>
    </source>
</reference>
<feature type="non-terminal residue" evidence="1">
    <location>
        <position position="210"/>
    </location>
</feature>
<sequence length="210" mass="23963">NGILLVDLDSLSKRDVESLRLVMSKSSNLTMQNRHHKLNIDGDETIFYNNNGPIRSIIDTFDLIVHLKETIDSKADGFLLDHLLDNVILSLPKKQQHKSSKFSLSFDELKKLCLRSVGSIDDALVSILIVEETLVSKYGNSASILGFISLSDDQENLHKLYASNSTEFMKEDIYNLRRRERRVPVVLNNKTLDTEEYISLYESVNNMKDT</sequence>
<dbReference type="Proteomes" id="UP000789706">
    <property type="component" value="Unassembled WGS sequence"/>
</dbReference>
<organism evidence="1 2">
    <name type="scientific">Diversispora eburnea</name>
    <dbReference type="NCBI Taxonomy" id="1213867"/>
    <lineage>
        <taxon>Eukaryota</taxon>
        <taxon>Fungi</taxon>
        <taxon>Fungi incertae sedis</taxon>
        <taxon>Mucoromycota</taxon>
        <taxon>Glomeromycotina</taxon>
        <taxon>Glomeromycetes</taxon>
        <taxon>Diversisporales</taxon>
        <taxon>Diversisporaceae</taxon>
        <taxon>Diversispora</taxon>
    </lineage>
</organism>
<evidence type="ECO:0000313" key="2">
    <source>
        <dbReference type="Proteomes" id="UP000789706"/>
    </source>
</evidence>
<dbReference type="AlphaFoldDB" id="A0A9N9GJG9"/>
<keyword evidence="2" id="KW-1185">Reference proteome</keyword>
<proteinExistence type="predicted"/>
<accession>A0A9N9GJG9</accession>
<name>A0A9N9GJG9_9GLOM</name>
<gene>
    <name evidence="1" type="ORF">DEBURN_LOCUS9764</name>
</gene>
<dbReference type="OrthoDB" id="2015372at2759"/>